<organism evidence="2 3">
    <name type="scientific">Branchiostoma floridae</name>
    <name type="common">Florida lancelet</name>
    <name type="synonym">Amphioxus</name>
    <dbReference type="NCBI Taxonomy" id="7739"/>
    <lineage>
        <taxon>Eukaryota</taxon>
        <taxon>Metazoa</taxon>
        <taxon>Chordata</taxon>
        <taxon>Cephalochordata</taxon>
        <taxon>Leptocardii</taxon>
        <taxon>Amphioxiformes</taxon>
        <taxon>Branchiostomatidae</taxon>
        <taxon>Branchiostoma</taxon>
    </lineage>
</organism>
<feature type="transmembrane region" description="Helical" evidence="1">
    <location>
        <begin position="12"/>
        <end position="33"/>
    </location>
</feature>
<dbReference type="GeneID" id="118413087"/>
<reference evidence="2" key="1">
    <citation type="journal article" date="2020" name="Nat. Ecol. Evol.">
        <title>Deeply conserved synteny resolves early events in vertebrate evolution.</title>
        <authorList>
            <person name="Simakov O."/>
            <person name="Marletaz F."/>
            <person name="Yue J.X."/>
            <person name="O'Connell B."/>
            <person name="Jenkins J."/>
            <person name="Brandt A."/>
            <person name="Calef R."/>
            <person name="Tung C.H."/>
            <person name="Huang T.K."/>
            <person name="Schmutz J."/>
            <person name="Satoh N."/>
            <person name="Yu J.K."/>
            <person name="Putnam N.H."/>
            <person name="Green R.E."/>
            <person name="Rokhsar D.S."/>
        </authorList>
    </citation>
    <scope>NUCLEOTIDE SEQUENCE [LARGE SCALE GENOMIC DNA]</scope>
    <source>
        <strain evidence="2">S238N-H82</strain>
    </source>
</reference>
<evidence type="ECO:0000256" key="1">
    <source>
        <dbReference type="SAM" id="Phobius"/>
    </source>
</evidence>
<evidence type="ECO:0000313" key="3">
    <source>
        <dbReference type="RefSeq" id="XP_035672133.1"/>
    </source>
</evidence>
<proteinExistence type="predicted"/>
<name>A0A9J7KX33_BRAFL</name>
<sequence>MLCRPRIDGTEALRWALFIFSHLYFFATGWATADFTTAVVGNVTDIYNVTDAPTEVPSAVVKDKADHTRKAAIHTSRDSGRHFPSLRNIVTIFEVLAVVAVFTILFSATASRRKKPQKRRKPRLVNDLTLRLEDLEKVGLHLDPELSRNNFTILPKNDNNNYLPGPTIMV</sequence>
<accession>A0A9J7KX33</accession>
<dbReference type="KEGG" id="bfo:118413087"/>
<gene>
    <name evidence="3" type="primary">LOC118413087</name>
</gene>
<protein>
    <submittedName>
        <fullName evidence="3">Uncharacterized protein LOC118413087</fullName>
    </submittedName>
</protein>
<dbReference type="OrthoDB" id="10005440at2759"/>
<dbReference type="RefSeq" id="XP_035672133.1">
    <property type="nucleotide sequence ID" value="XM_035816240.1"/>
</dbReference>
<keyword evidence="2" id="KW-1185">Reference proteome</keyword>
<keyword evidence="1" id="KW-0812">Transmembrane</keyword>
<dbReference type="OMA" id="HTRKAAI"/>
<dbReference type="AlphaFoldDB" id="A0A9J7KX33"/>
<evidence type="ECO:0000313" key="2">
    <source>
        <dbReference type="Proteomes" id="UP000001554"/>
    </source>
</evidence>
<dbReference type="Proteomes" id="UP000001554">
    <property type="component" value="Chromosome 4"/>
</dbReference>
<keyword evidence="1" id="KW-0472">Membrane</keyword>
<keyword evidence="1" id="KW-1133">Transmembrane helix</keyword>
<reference evidence="3" key="2">
    <citation type="submission" date="2025-08" db="UniProtKB">
        <authorList>
            <consortium name="RefSeq"/>
        </authorList>
    </citation>
    <scope>IDENTIFICATION</scope>
    <source>
        <strain evidence="3">S238N-H82</strain>
        <tissue evidence="3">Testes</tissue>
    </source>
</reference>
<feature type="transmembrane region" description="Helical" evidence="1">
    <location>
        <begin position="89"/>
        <end position="111"/>
    </location>
</feature>